<keyword evidence="2" id="KW-1185">Reference proteome</keyword>
<sequence>LQWKNDFLDIRWPFSIKDHLKIQYQNPKDSERLKYCINYTHCQGFGSDGKIEDIFDDVRY</sequence>
<evidence type="ECO:0000313" key="2">
    <source>
        <dbReference type="Proteomes" id="UP001153678"/>
    </source>
</evidence>
<dbReference type="Proteomes" id="UP001153678">
    <property type="component" value="Unassembled WGS sequence"/>
</dbReference>
<dbReference type="EMBL" id="CAMKVN010009057">
    <property type="protein sequence ID" value="CAI2193098.1"/>
    <property type="molecule type" value="Genomic_DNA"/>
</dbReference>
<reference evidence="1" key="1">
    <citation type="submission" date="2022-08" db="EMBL/GenBank/DDBJ databases">
        <authorList>
            <person name="Kallberg Y."/>
            <person name="Tangrot J."/>
            <person name="Rosling A."/>
        </authorList>
    </citation>
    <scope>NUCLEOTIDE SEQUENCE</scope>
    <source>
        <strain evidence="1">Wild A</strain>
    </source>
</reference>
<name>A0A9W4X3T7_9GLOM</name>
<proteinExistence type="predicted"/>
<dbReference type="OrthoDB" id="10418439at2759"/>
<evidence type="ECO:0000313" key="1">
    <source>
        <dbReference type="EMBL" id="CAI2193098.1"/>
    </source>
</evidence>
<protein>
    <submittedName>
        <fullName evidence="1">17468_t:CDS:1</fullName>
    </submittedName>
</protein>
<gene>
    <name evidence="1" type="ORF">FWILDA_LOCUS15906</name>
</gene>
<comment type="caution">
    <text evidence="1">The sequence shown here is derived from an EMBL/GenBank/DDBJ whole genome shotgun (WGS) entry which is preliminary data.</text>
</comment>
<organism evidence="1 2">
    <name type="scientific">Funneliformis geosporum</name>
    <dbReference type="NCBI Taxonomy" id="1117311"/>
    <lineage>
        <taxon>Eukaryota</taxon>
        <taxon>Fungi</taxon>
        <taxon>Fungi incertae sedis</taxon>
        <taxon>Mucoromycota</taxon>
        <taxon>Glomeromycotina</taxon>
        <taxon>Glomeromycetes</taxon>
        <taxon>Glomerales</taxon>
        <taxon>Glomeraceae</taxon>
        <taxon>Funneliformis</taxon>
    </lineage>
</organism>
<feature type="non-terminal residue" evidence="1">
    <location>
        <position position="1"/>
    </location>
</feature>
<accession>A0A9W4X3T7</accession>
<dbReference type="AlphaFoldDB" id="A0A9W4X3T7"/>